<evidence type="ECO:0000256" key="1">
    <source>
        <dbReference type="ARBA" id="ARBA00000898"/>
    </source>
</evidence>
<organism evidence="13 14">
    <name type="scientific">Tectimicrobiota bacterium</name>
    <dbReference type="NCBI Taxonomy" id="2528274"/>
    <lineage>
        <taxon>Bacteria</taxon>
        <taxon>Pseudomonadati</taxon>
        <taxon>Nitrospinota/Tectimicrobiota group</taxon>
        <taxon>Candidatus Tectimicrobiota</taxon>
    </lineage>
</organism>
<comment type="subunit">
    <text evidence="4">Homotetramer.</text>
</comment>
<dbReference type="Proteomes" id="UP000741360">
    <property type="component" value="Unassembled WGS sequence"/>
</dbReference>
<evidence type="ECO:0000256" key="12">
    <source>
        <dbReference type="PIRSR" id="PIRSR006118-2"/>
    </source>
</evidence>
<dbReference type="EMBL" id="JACPSX010000221">
    <property type="protein sequence ID" value="MBI3015689.1"/>
    <property type="molecule type" value="Genomic_DNA"/>
</dbReference>
<dbReference type="SFLD" id="SFLDG01138">
    <property type="entry name" value="C1.6.2:_Deoxy-d-mannose-octulo"/>
    <property type="match status" value="1"/>
</dbReference>
<comment type="catalytic activity">
    <reaction evidence="1">
        <text>3-deoxy-alpha-D-manno-2-octulosonate-8-phosphate + H2O = 3-deoxy-alpha-D-manno-oct-2-ulosonate + phosphate</text>
        <dbReference type="Rhea" id="RHEA:11500"/>
        <dbReference type="ChEBI" id="CHEBI:15377"/>
        <dbReference type="ChEBI" id="CHEBI:43474"/>
        <dbReference type="ChEBI" id="CHEBI:85985"/>
        <dbReference type="ChEBI" id="CHEBI:85986"/>
        <dbReference type="EC" id="3.1.3.45"/>
    </reaction>
</comment>
<evidence type="ECO:0000256" key="7">
    <source>
        <dbReference type="ARBA" id="ARBA00022723"/>
    </source>
</evidence>
<dbReference type="InterPro" id="IPR036412">
    <property type="entry name" value="HAD-like_sf"/>
</dbReference>
<dbReference type="PANTHER" id="PTHR21485:SF6">
    <property type="entry name" value="N-ACYLNEURAMINATE CYTIDYLYLTRANSFERASE-RELATED"/>
    <property type="match status" value="1"/>
</dbReference>
<dbReference type="InterPro" id="IPR023214">
    <property type="entry name" value="HAD_sf"/>
</dbReference>
<keyword evidence="7 12" id="KW-0479">Metal-binding</keyword>
<evidence type="ECO:0000256" key="8">
    <source>
        <dbReference type="ARBA" id="ARBA00022801"/>
    </source>
</evidence>
<gene>
    <name evidence="13" type="ORF">HYY65_11680</name>
</gene>
<feature type="binding site" evidence="12">
    <location>
        <position position="111"/>
    </location>
    <ligand>
        <name>Mg(2+)</name>
        <dbReference type="ChEBI" id="CHEBI:18420"/>
    </ligand>
</feature>
<dbReference type="GO" id="GO:0008781">
    <property type="term" value="F:N-acylneuraminate cytidylyltransferase activity"/>
    <property type="evidence" value="ECO:0007669"/>
    <property type="project" value="TreeGrafter"/>
</dbReference>
<dbReference type="PIRSF" id="PIRSF006118">
    <property type="entry name" value="KDO8-P_Ptase"/>
    <property type="match status" value="1"/>
</dbReference>
<evidence type="ECO:0000256" key="10">
    <source>
        <dbReference type="ARBA" id="ARBA00022985"/>
    </source>
</evidence>
<comment type="similarity">
    <text evidence="3">Belongs to the KdsC family.</text>
</comment>
<evidence type="ECO:0000256" key="4">
    <source>
        <dbReference type="ARBA" id="ARBA00011881"/>
    </source>
</evidence>
<evidence type="ECO:0000256" key="6">
    <source>
        <dbReference type="ARBA" id="ARBA00020092"/>
    </source>
</evidence>
<dbReference type="CDD" id="cd01630">
    <property type="entry name" value="HAD_KDO-like"/>
    <property type="match status" value="1"/>
</dbReference>
<evidence type="ECO:0000256" key="3">
    <source>
        <dbReference type="ARBA" id="ARBA00005893"/>
    </source>
</evidence>
<dbReference type="AlphaFoldDB" id="A0A932GRA0"/>
<dbReference type="FunFam" id="3.40.50.1000:FF:000029">
    <property type="entry name" value="3-deoxy-D-manno-octulosonate 8-phosphate phosphatase KdsC"/>
    <property type="match status" value="1"/>
</dbReference>
<proteinExistence type="inferred from homology"/>
<keyword evidence="10" id="KW-0448">Lipopolysaccharide biosynthesis</keyword>
<evidence type="ECO:0000256" key="11">
    <source>
        <dbReference type="ARBA" id="ARBA00031051"/>
    </source>
</evidence>
<sequence>MSETSRRRALKIRMILLDVDGVLTDGRILLGDDGVELKAFDVRDGHGIKLAQKADIEVGFLTSRKSSVVDRRAAELGVSLLFQQAADKGGVFRKILQARKIRREEVAYLGDDLVDLPVLRQVGLAGAVADAPLEVKAAAHWRAKSRGGRGAAREFIEFILKAQGRWQEIVKELHG</sequence>
<protein>
    <recommendedName>
        <fullName evidence="6">3-deoxy-D-manno-octulosonate 8-phosphate phosphatase KdsC</fullName>
        <ecNumber evidence="5">3.1.3.45</ecNumber>
    </recommendedName>
    <alternativeName>
        <fullName evidence="11">KDO 8-P phosphatase</fullName>
    </alternativeName>
</protein>
<dbReference type="NCBIfam" id="TIGR01670">
    <property type="entry name" value="KdsC-phosphatas"/>
    <property type="match status" value="1"/>
</dbReference>
<comment type="caution">
    <text evidence="13">The sequence shown here is derived from an EMBL/GenBank/DDBJ whole genome shotgun (WGS) entry which is preliminary data.</text>
</comment>
<comment type="cofactor">
    <cofactor evidence="2 12">
        <name>Mg(2+)</name>
        <dbReference type="ChEBI" id="CHEBI:18420"/>
    </cofactor>
</comment>
<dbReference type="SFLD" id="SFLDS00003">
    <property type="entry name" value="Haloacid_Dehalogenase"/>
    <property type="match status" value="1"/>
</dbReference>
<accession>A0A932GRA0</accession>
<dbReference type="PANTHER" id="PTHR21485">
    <property type="entry name" value="HAD SUPERFAMILY MEMBERS CMAS AND KDSC"/>
    <property type="match status" value="1"/>
</dbReference>
<dbReference type="GO" id="GO:0046872">
    <property type="term" value="F:metal ion binding"/>
    <property type="evidence" value="ECO:0007669"/>
    <property type="project" value="UniProtKB-KW"/>
</dbReference>
<dbReference type="SFLD" id="SFLDG01136">
    <property type="entry name" value="C1.6:_Phosphoserine_Phosphatas"/>
    <property type="match status" value="1"/>
</dbReference>
<keyword evidence="9 12" id="KW-0460">Magnesium</keyword>
<dbReference type="EC" id="3.1.3.45" evidence="5"/>
<feature type="binding site" evidence="12">
    <location>
        <position position="18"/>
    </location>
    <ligand>
        <name>Mg(2+)</name>
        <dbReference type="ChEBI" id="CHEBI:18420"/>
    </ligand>
</feature>
<name>A0A932GRA0_UNCTE</name>
<dbReference type="InterPro" id="IPR050793">
    <property type="entry name" value="CMP-NeuNAc_synthase"/>
</dbReference>
<feature type="binding site" evidence="12">
    <location>
        <position position="20"/>
    </location>
    <ligand>
        <name>substrate</name>
    </ligand>
</feature>
<evidence type="ECO:0000256" key="9">
    <source>
        <dbReference type="ARBA" id="ARBA00022842"/>
    </source>
</evidence>
<dbReference type="Pfam" id="PF08282">
    <property type="entry name" value="Hydrolase_3"/>
    <property type="match status" value="1"/>
</dbReference>
<evidence type="ECO:0000313" key="14">
    <source>
        <dbReference type="Proteomes" id="UP000741360"/>
    </source>
</evidence>
<evidence type="ECO:0000256" key="2">
    <source>
        <dbReference type="ARBA" id="ARBA00001946"/>
    </source>
</evidence>
<evidence type="ECO:0000256" key="5">
    <source>
        <dbReference type="ARBA" id="ARBA00013066"/>
    </source>
</evidence>
<evidence type="ECO:0000313" key="13">
    <source>
        <dbReference type="EMBL" id="MBI3015689.1"/>
    </source>
</evidence>
<reference evidence="13" key="1">
    <citation type="submission" date="2020-07" db="EMBL/GenBank/DDBJ databases">
        <title>Huge and variable diversity of episymbiotic CPR bacteria and DPANN archaea in groundwater ecosystems.</title>
        <authorList>
            <person name="He C.Y."/>
            <person name="Keren R."/>
            <person name="Whittaker M."/>
            <person name="Farag I.F."/>
            <person name="Doudna J."/>
            <person name="Cate J.H.D."/>
            <person name="Banfield J.F."/>
        </authorList>
    </citation>
    <scope>NUCLEOTIDE SEQUENCE</scope>
    <source>
        <strain evidence="13">NC_groundwater_717_Ag_S-0.2um_59_8</strain>
    </source>
</reference>
<dbReference type="InterPro" id="IPR010023">
    <property type="entry name" value="KdsC_fam"/>
</dbReference>
<dbReference type="SUPFAM" id="SSF56784">
    <property type="entry name" value="HAD-like"/>
    <property type="match status" value="1"/>
</dbReference>
<dbReference type="GO" id="GO:0019143">
    <property type="term" value="F:3-deoxy-manno-octulosonate-8-phosphatase activity"/>
    <property type="evidence" value="ECO:0007669"/>
    <property type="project" value="UniProtKB-EC"/>
</dbReference>
<keyword evidence="8 13" id="KW-0378">Hydrolase</keyword>
<dbReference type="Gene3D" id="3.40.50.1000">
    <property type="entry name" value="HAD superfamily/HAD-like"/>
    <property type="match status" value="1"/>
</dbReference>
<dbReference type="GO" id="GO:0009103">
    <property type="term" value="P:lipopolysaccharide biosynthetic process"/>
    <property type="evidence" value="ECO:0007669"/>
    <property type="project" value="UniProtKB-KW"/>
</dbReference>